<evidence type="ECO:0000313" key="9">
    <source>
        <dbReference type="Proteomes" id="UP000295719"/>
    </source>
</evidence>
<dbReference type="InterPro" id="IPR025405">
    <property type="entry name" value="DUF4131"/>
</dbReference>
<name>A0A4V2W525_9GAMM</name>
<dbReference type="InterPro" id="IPR052159">
    <property type="entry name" value="Competence_DNA_uptake"/>
</dbReference>
<comment type="caution">
    <text evidence="8">The sequence shown here is derived from an EMBL/GenBank/DDBJ whole genome shotgun (WGS) entry which is preliminary data.</text>
</comment>
<evidence type="ECO:0000256" key="3">
    <source>
        <dbReference type="ARBA" id="ARBA00022692"/>
    </source>
</evidence>
<dbReference type="NCBIfam" id="NF008580">
    <property type="entry name" value="PRK11539.1"/>
    <property type="match status" value="1"/>
</dbReference>
<dbReference type="InterPro" id="IPR004477">
    <property type="entry name" value="ComEC_N"/>
</dbReference>
<dbReference type="GO" id="GO:0005886">
    <property type="term" value="C:plasma membrane"/>
    <property type="evidence" value="ECO:0007669"/>
    <property type="project" value="UniProtKB-SubCell"/>
</dbReference>
<dbReference type="InterPro" id="IPR036866">
    <property type="entry name" value="RibonucZ/Hydroxyglut_hydro"/>
</dbReference>
<feature type="transmembrane region" description="Helical" evidence="6">
    <location>
        <begin position="228"/>
        <end position="248"/>
    </location>
</feature>
<dbReference type="Gene3D" id="3.60.15.10">
    <property type="entry name" value="Ribonuclease Z/Hydroxyacylglutathione hydrolase-like"/>
    <property type="match status" value="1"/>
</dbReference>
<evidence type="ECO:0000313" key="8">
    <source>
        <dbReference type="EMBL" id="TCV98149.1"/>
    </source>
</evidence>
<dbReference type="InterPro" id="IPR004797">
    <property type="entry name" value="Competence_ComEC/Rec2"/>
</dbReference>
<dbReference type="PANTHER" id="PTHR30619:SF1">
    <property type="entry name" value="RECOMBINATION PROTEIN 2"/>
    <property type="match status" value="1"/>
</dbReference>
<dbReference type="Pfam" id="PF00753">
    <property type="entry name" value="Lactamase_B"/>
    <property type="match status" value="1"/>
</dbReference>
<keyword evidence="3 6" id="KW-0812">Transmembrane</keyword>
<reference evidence="8 9" key="1">
    <citation type="submission" date="2019-03" db="EMBL/GenBank/DDBJ databases">
        <title>Genomic Encyclopedia of Type Strains, Phase IV (KMG-IV): sequencing the most valuable type-strain genomes for metagenomic binning, comparative biology and taxonomic classification.</title>
        <authorList>
            <person name="Goeker M."/>
        </authorList>
    </citation>
    <scope>NUCLEOTIDE SEQUENCE [LARGE SCALE GENOMIC DNA]</scope>
    <source>
        <strain evidence="8 9">DSM 19580</strain>
    </source>
</reference>
<proteinExistence type="predicted"/>
<dbReference type="SMART" id="SM00849">
    <property type="entry name" value="Lactamase_B"/>
    <property type="match status" value="1"/>
</dbReference>
<protein>
    <submittedName>
        <fullName evidence="8">Competence protein ComEC</fullName>
    </submittedName>
</protein>
<organism evidence="8 9">
    <name type="scientific">Biostraticola tofi</name>
    <dbReference type="NCBI Taxonomy" id="466109"/>
    <lineage>
        <taxon>Bacteria</taxon>
        <taxon>Pseudomonadati</taxon>
        <taxon>Pseudomonadota</taxon>
        <taxon>Gammaproteobacteria</taxon>
        <taxon>Enterobacterales</taxon>
        <taxon>Bruguierivoracaceae</taxon>
        <taxon>Biostraticola</taxon>
    </lineage>
</organism>
<feature type="transmembrane region" description="Helical" evidence="6">
    <location>
        <begin position="367"/>
        <end position="386"/>
    </location>
</feature>
<feature type="transmembrane region" description="Helical" evidence="6">
    <location>
        <begin position="450"/>
        <end position="471"/>
    </location>
</feature>
<comment type="subcellular location">
    <subcellularLocation>
        <location evidence="1">Cell membrane</location>
        <topology evidence="1">Multi-pass membrane protein</topology>
    </subcellularLocation>
</comment>
<dbReference type="InterPro" id="IPR001279">
    <property type="entry name" value="Metallo-B-lactamas"/>
</dbReference>
<evidence type="ECO:0000256" key="2">
    <source>
        <dbReference type="ARBA" id="ARBA00022475"/>
    </source>
</evidence>
<dbReference type="PANTHER" id="PTHR30619">
    <property type="entry name" value="DNA INTERNALIZATION/COMPETENCE PROTEIN COMEC/REC2"/>
    <property type="match status" value="1"/>
</dbReference>
<dbReference type="SUPFAM" id="SSF56281">
    <property type="entry name" value="Metallo-hydrolase/oxidoreductase"/>
    <property type="match status" value="1"/>
</dbReference>
<feature type="transmembrane region" description="Helical" evidence="6">
    <location>
        <begin position="260"/>
        <end position="280"/>
    </location>
</feature>
<feature type="transmembrane region" description="Helical" evidence="6">
    <location>
        <begin position="37"/>
        <end position="61"/>
    </location>
</feature>
<dbReference type="Proteomes" id="UP000295719">
    <property type="component" value="Unassembled WGS sequence"/>
</dbReference>
<evidence type="ECO:0000256" key="4">
    <source>
        <dbReference type="ARBA" id="ARBA00022989"/>
    </source>
</evidence>
<keyword evidence="4 6" id="KW-1133">Transmembrane helix</keyword>
<evidence type="ECO:0000259" key="7">
    <source>
        <dbReference type="SMART" id="SM00849"/>
    </source>
</evidence>
<dbReference type="RefSeq" id="WP_196237753.1">
    <property type="nucleotide sequence ID" value="NZ_SMCR01000003.1"/>
</dbReference>
<feature type="domain" description="Metallo-beta-lactamase" evidence="7">
    <location>
        <begin position="511"/>
        <end position="692"/>
    </location>
</feature>
<accession>A0A4V2W525</accession>
<dbReference type="EMBL" id="SMCR01000003">
    <property type="protein sequence ID" value="TCV98149.1"/>
    <property type="molecule type" value="Genomic_DNA"/>
</dbReference>
<dbReference type="AlphaFoldDB" id="A0A4V2W525"/>
<dbReference type="CDD" id="cd07731">
    <property type="entry name" value="ComA-like_MBL-fold"/>
    <property type="match status" value="1"/>
</dbReference>
<evidence type="ECO:0000256" key="6">
    <source>
        <dbReference type="SAM" id="Phobius"/>
    </source>
</evidence>
<keyword evidence="5 6" id="KW-0472">Membrane</keyword>
<dbReference type="Pfam" id="PF03772">
    <property type="entry name" value="Competence"/>
    <property type="match status" value="1"/>
</dbReference>
<feature type="transmembrane region" description="Helical" evidence="6">
    <location>
        <begin position="286"/>
        <end position="302"/>
    </location>
</feature>
<dbReference type="Pfam" id="PF13567">
    <property type="entry name" value="DUF4131"/>
    <property type="match status" value="1"/>
</dbReference>
<dbReference type="GO" id="GO:0030420">
    <property type="term" value="P:establishment of competence for transformation"/>
    <property type="evidence" value="ECO:0007669"/>
    <property type="project" value="InterPro"/>
</dbReference>
<keyword evidence="9" id="KW-1185">Reference proteome</keyword>
<feature type="transmembrane region" description="Helical" evidence="6">
    <location>
        <begin position="314"/>
        <end position="347"/>
    </location>
</feature>
<gene>
    <name evidence="8" type="ORF">EDC52_103235</name>
</gene>
<sequence length="757" mass="84224">MRLSLNQIAAGIILGILPLTMLPRLPGSGEMRAMITLAAMLLMLRIPALTWVALAMAAFVWGCVAGSQLLTQTEQLAMSNLKVDARIISVNSQDPPADRALIKILRVRGERLFPPAYAWVSWKKLPSAWCGGQEWSLTLKLRPQHSRLNEGGFDSQRHAIANHQMLTGRVIRARLTQADCGLRQRMVLSAVEQQKGLRWSSILMALAFGESRELPQPVRLLLQQTGTAHLMAISGLHISLAALFGWLIARAGQLLLPSRWLHAAMPLVISWMTAAAYVWVSGANFPALRALLALSIWITLRMRGIHCDACQVWLWCVALILVSDPLSVLSTSLWLSCLAVGALLFWFRWAPLPVSMQHGGRWAPLRWLHLQAGMSLLLLPLQWGLFQGANALSLPANLWAVPLVSFITTPLVLSALCLGSLPLISRCCWWLADLSLTGVMVPLEPLQQGWMGLGKAGLIISIVGWLLVIMLRFGWWKRYPLNTLVIILLLLNGRERSDRVRWRAHMLDVGHGLAMVIESNHRAIIYDTGAGWQGGNIGKAEIMPFISWRGLRPDAIVLSHSHLDHIGGLNTLKQAWPWVPVSSSYRAAGHEPCLRGQQWQWQGLTFSVLWPKALVQRAANDDSCVIAVTDGKYRLLLTGDIEARAERALLKLDRAALQADILQVPHHGSKTSSTQQFLRAVGPRAALSSAARFSPWRLPAPKIRERYEKAGINWHDTALSGQITVAFYDDFIEVKGYRQQISVRWFHQWFGVKGVNG</sequence>
<evidence type="ECO:0000256" key="1">
    <source>
        <dbReference type="ARBA" id="ARBA00004651"/>
    </source>
</evidence>
<evidence type="ECO:0000256" key="5">
    <source>
        <dbReference type="ARBA" id="ARBA00023136"/>
    </source>
</evidence>
<keyword evidence="2" id="KW-1003">Cell membrane</keyword>
<feature type="transmembrane region" description="Helical" evidence="6">
    <location>
        <begin position="398"/>
        <end position="424"/>
    </location>
</feature>
<dbReference type="NCBIfam" id="TIGR00360">
    <property type="entry name" value="ComEC_N-term"/>
    <property type="match status" value="1"/>
</dbReference>
<feature type="transmembrane region" description="Helical" evidence="6">
    <location>
        <begin position="6"/>
        <end position="25"/>
    </location>
</feature>
<dbReference type="NCBIfam" id="TIGR00361">
    <property type="entry name" value="ComEC_Rec2"/>
    <property type="match status" value="1"/>
</dbReference>
<dbReference type="InterPro" id="IPR035681">
    <property type="entry name" value="ComA-like_MBL"/>
</dbReference>